<feature type="transmembrane region" description="Helical" evidence="6">
    <location>
        <begin position="197"/>
        <end position="216"/>
    </location>
</feature>
<sequence length="309" mass="31878">MADITATFPRPTIKWNETAAAGYVVLALVVLIWAGFALTMRAMGKSPLATADVALIRFAVPVVALLPLLFGRLHLLRQVDSKAVLLVLAGGVPFYFIASAGAKLTSAAYVGALIPGTTPLAMALISRVFMGRRLSTRQALPIGLVLGGVVLMVAGQRHAVTAETLRGVGLLLLASLIWAGYTIGLRHTGLDAISNGLLLSIGSLVVIVPMMLVGLVGSNFGHFSLGEALPYVFVQGVGTGLISTLGYAFAISRLGASRSATIGSLSPALTSLLAIPLLGESLAVATTIAIVLMTFGVILGNRTGERVPA</sequence>
<protein>
    <recommendedName>
        <fullName evidence="7">EamA domain-containing protein</fullName>
    </recommendedName>
</protein>
<evidence type="ECO:0000256" key="5">
    <source>
        <dbReference type="ARBA" id="ARBA00023136"/>
    </source>
</evidence>
<evidence type="ECO:0000256" key="3">
    <source>
        <dbReference type="ARBA" id="ARBA00022692"/>
    </source>
</evidence>
<dbReference type="PANTHER" id="PTHR32322">
    <property type="entry name" value="INNER MEMBRANE TRANSPORTER"/>
    <property type="match status" value="1"/>
</dbReference>
<dbReference type="Pfam" id="PF00892">
    <property type="entry name" value="EamA"/>
    <property type="match status" value="2"/>
</dbReference>
<dbReference type="GO" id="GO:0016020">
    <property type="term" value="C:membrane"/>
    <property type="evidence" value="ECO:0007669"/>
    <property type="project" value="UniProtKB-SubCell"/>
</dbReference>
<dbReference type="RefSeq" id="WP_114713764.1">
    <property type="nucleotide sequence ID" value="NZ_KZ857259.1"/>
</dbReference>
<evidence type="ECO:0000256" key="2">
    <source>
        <dbReference type="ARBA" id="ARBA00007362"/>
    </source>
</evidence>
<evidence type="ECO:0000313" key="8">
    <source>
        <dbReference type="EMBL" id="RDJ10621.1"/>
    </source>
</evidence>
<dbReference type="Proteomes" id="UP000254939">
    <property type="component" value="Unassembled WGS sequence"/>
</dbReference>
<evidence type="ECO:0000256" key="6">
    <source>
        <dbReference type="SAM" id="Phobius"/>
    </source>
</evidence>
<dbReference type="InterPro" id="IPR000620">
    <property type="entry name" value="EamA_dom"/>
</dbReference>
<evidence type="ECO:0000313" key="9">
    <source>
        <dbReference type="Proteomes" id="UP000254939"/>
    </source>
</evidence>
<comment type="caution">
    <text evidence="8">The sequence shown here is derived from an EMBL/GenBank/DDBJ whole genome shotgun (WGS) entry which is preliminary data.</text>
</comment>
<name>A0A370KNV2_9HYPH</name>
<feature type="transmembrane region" description="Helical" evidence="6">
    <location>
        <begin position="54"/>
        <end position="71"/>
    </location>
</feature>
<reference evidence="8 9" key="1">
    <citation type="submission" date="2017-03" db="EMBL/GenBank/DDBJ databases">
        <title>Genome analysis of Rhizobial strains effectives or ineffectives for nitrogen fixation isolated from bean seeds.</title>
        <authorList>
            <person name="Peralta H."/>
            <person name="Aguilar-Vera A."/>
            <person name="Mora Y."/>
            <person name="Vargas-Lagunas C."/>
            <person name="Girard L."/>
            <person name="Mora J."/>
        </authorList>
    </citation>
    <scope>NUCLEOTIDE SEQUENCE [LARGE SCALE GENOMIC DNA]</scope>
    <source>
        <strain evidence="8 9">CCGM3</strain>
    </source>
</reference>
<feature type="domain" description="EamA" evidence="7">
    <location>
        <begin position="166"/>
        <end position="299"/>
    </location>
</feature>
<feature type="transmembrane region" description="Helical" evidence="6">
    <location>
        <begin position="272"/>
        <end position="299"/>
    </location>
</feature>
<dbReference type="OrthoDB" id="7743310at2"/>
<dbReference type="PANTHER" id="PTHR32322:SF2">
    <property type="entry name" value="EAMA DOMAIN-CONTAINING PROTEIN"/>
    <property type="match status" value="1"/>
</dbReference>
<evidence type="ECO:0000256" key="1">
    <source>
        <dbReference type="ARBA" id="ARBA00004141"/>
    </source>
</evidence>
<dbReference type="InterPro" id="IPR037185">
    <property type="entry name" value="EmrE-like"/>
</dbReference>
<feature type="transmembrane region" description="Helical" evidence="6">
    <location>
        <begin position="83"/>
        <end position="102"/>
    </location>
</feature>
<feature type="transmembrane region" description="Helical" evidence="6">
    <location>
        <begin position="138"/>
        <end position="155"/>
    </location>
</feature>
<feature type="transmembrane region" description="Helical" evidence="6">
    <location>
        <begin position="108"/>
        <end position="126"/>
    </location>
</feature>
<feature type="transmembrane region" description="Helical" evidence="6">
    <location>
        <begin position="167"/>
        <end position="185"/>
    </location>
</feature>
<keyword evidence="5 6" id="KW-0472">Membrane</keyword>
<feature type="transmembrane region" description="Helical" evidence="6">
    <location>
        <begin position="20"/>
        <end position="42"/>
    </location>
</feature>
<dbReference type="AlphaFoldDB" id="A0A370KNV2"/>
<feature type="domain" description="EamA" evidence="7">
    <location>
        <begin position="22"/>
        <end position="153"/>
    </location>
</feature>
<keyword evidence="4 6" id="KW-1133">Transmembrane helix</keyword>
<accession>A0A370KNV2</accession>
<organism evidence="8 9">
    <name type="scientific">Rhizobium grahamii</name>
    <dbReference type="NCBI Taxonomy" id="1120045"/>
    <lineage>
        <taxon>Bacteria</taxon>
        <taxon>Pseudomonadati</taxon>
        <taxon>Pseudomonadota</taxon>
        <taxon>Alphaproteobacteria</taxon>
        <taxon>Hyphomicrobiales</taxon>
        <taxon>Rhizobiaceae</taxon>
        <taxon>Rhizobium/Agrobacterium group</taxon>
        <taxon>Rhizobium</taxon>
    </lineage>
</organism>
<comment type="subcellular location">
    <subcellularLocation>
        <location evidence="1">Membrane</location>
        <topology evidence="1">Multi-pass membrane protein</topology>
    </subcellularLocation>
</comment>
<keyword evidence="3 6" id="KW-0812">Transmembrane</keyword>
<dbReference type="SUPFAM" id="SSF103481">
    <property type="entry name" value="Multidrug resistance efflux transporter EmrE"/>
    <property type="match status" value="2"/>
</dbReference>
<gene>
    <name evidence="8" type="ORF">B5K06_16480</name>
</gene>
<comment type="similarity">
    <text evidence="2">Belongs to the EamA transporter family.</text>
</comment>
<proteinExistence type="inferred from homology"/>
<evidence type="ECO:0000256" key="4">
    <source>
        <dbReference type="ARBA" id="ARBA00022989"/>
    </source>
</evidence>
<evidence type="ECO:0000259" key="7">
    <source>
        <dbReference type="Pfam" id="PF00892"/>
    </source>
</evidence>
<feature type="transmembrane region" description="Helical" evidence="6">
    <location>
        <begin position="228"/>
        <end position="251"/>
    </location>
</feature>
<dbReference type="InterPro" id="IPR050638">
    <property type="entry name" value="AA-Vitamin_Transporters"/>
</dbReference>
<dbReference type="EMBL" id="NAAC01000016">
    <property type="protein sequence ID" value="RDJ10621.1"/>
    <property type="molecule type" value="Genomic_DNA"/>
</dbReference>